<dbReference type="GO" id="GO:0005254">
    <property type="term" value="F:chloride channel activity"/>
    <property type="evidence" value="ECO:0007669"/>
    <property type="project" value="TreeGrafter"/>
</dbReference>
<comment type="subcellular location">
    <subcellularLocation>
        <location evidence="1">Membrane</location>
        <topology evidence="1">Multi-pass membrane protein</topology>
    </subcellularLocation>
</comment>
<comment type="similarity">
    <text evidence="2">Belongs to the chloride channel MCLC family.</text>
</comment>
<reference evidence="11 12" key="1">
    <citation type="journal article" date="2019" name="PLoS Biol.">
        <title>Sex chromosomes control vertical transmission of feminizing Wolbachia symbionts in an isopod.</title>
        <authorList>
            <person name="Becking T."/>
            <person name="Chebbi M.A."/>
            <person name="Giraud I."/>
            <person name="Moumen B."/>
            <person name="Laverre T."/>
            <person name="Caubet Y."/>
            <person name="Peccoud J."/>
            <person name="Gilbert C."/>
            <person name="Cordaux R."/>
        </authorList>
    </citation>
    <scope>NUCLEOTIDE SEQUENCE [LARGE SCALE GENOMIC DNA]</scope>
    <source>
        <strain evidence="11">ANa2</strain>
        <tissue evidence="11">Whole body excluding digestive tract and cuticle</tissue>
    </source>
</reference>
<evidence type="ECO:0000256" key="7">
    <source>
        <dbReference type="SAM" id="Coils"/>
    </source>
</evidence>
<accession>A0A5N5TES9</accession>
<feature type="transmembrane region" description="Helical" evidence="9">
    <location>
        <begin position="366"/>
        <end position="383"/>
    </location>
</feature>
<sequence>MNFPILVLILLLDSIYYNVAEDINHDDRALKDLLIDLDVGDGSNDDYYNPNDMLAPPKVPSTVKKKESFLLEDIEKEKESCLYENSKVVKCKGELKKCFSQLNQIEHELTNEKKKVAVLSSKVLDKKDIDMKEFYKRIILRFWSLLNMKTTEMYLRGDSDAIAYNLVVKVTQRDIDAFKEYFEGENTQNQIDSFFSENFYTIEKEEIQLFQQLTGMMNNFYYNLRSFDFWLNLFWLLLIIVGIWGFYLFVKDIQRELNWKKVMIMFLLLAFIISFIHHWRNMIKVQEAKRNRMLASMQKSEFENVTCEEDNSYWFKISSTLFGTRSKCEEYHEKMMIPPNEEISLGVAMMETISSLILIPIKDSGLYLGLFFNNFFTSIPWIFQFQSVIIFVFLFTLIIFAVFGYGIHFPFWLGGIKPRKPRNDSSENLKKLIKENEERVERINSAMIHDAKEMLTKVSEIAIAQAQAQSSSSTLLVEPIVQKCTVIIEKKLEDLINKKIVNVLEYPAPIQDSRRGFQSELIEDEVDKKDCSKDLIGQCVTSCRQVKMTKEVSQRSSQEEENSRSDFVSSEDINRESTSQALTKVSNEMDNDFMNKLKKIFEDQ</sequence>
<keyword evidence="7" id="KW-0175">Coiled coil</keyword>
<evidence type="ECO:0000256" key="8">
    <source>
        <dbReference type="SAM" id="MobiDB-lite"/>
    </source>
</evidence>
<feature type="coiled-coil region" evidence="7">
    <location>
        <begin position="95"/>
        <end position="122"/>
    </location>
</feature>
<feature type="compositionally biased region" description="Polar residues" evidence="8">
    <location>
        <begin position="576"/>
        <end position="587"/>
    </location>
</feature>
<dbReference type="Pfam" id="PF05934">
    <property type="entry name" value="MCLC"/>
    <property type="match status" value="1"/>
</dbReference>
<evidence type="ECO:0000256" key="6">
    <source>
        <dbReference type="ARBA" id="ARBA00023136"/>
    </source>
</evidence>
<gene>
    <name evidence="11" type="primary">clcc1</name>
    <name evidence="11" type="ORF">Anas_01796</name>
</gene>
<keyword evidence="6 9" id="KW-0472">Membrane</keyword>
<evidence type="ECO:0000313" key="11">
    <source>
        <dbReference type="EMBL" id="KAB7505176.1"/>
    </source>
</evidence>
<organism evidence="11 12">
    <name type="scientific">Armadillidium nasatum</name>
    <dbReference type="NCBI Taxonomy" id="96803"/>
    <lineage>
        <taxon>Eukaryota</taxon>
        <taxon>Metazoa</taxon>
        <taxon>Ecdysozoa</taxon>
        <taxon>Arthropoda</taxon>
        <taxon>Crustacea</taxon>
        <taxon>Multicrustacea</taxon>
        <taxon>Malacostraca</taxon>
        <taxon>Eumalacostraca</taxon>
        <taxon>Peracarida</taxon>
        <taxon>Isopoda</taxon>
        <taxon>Oniscidea</taxon>
        <taxon>Crinocheta</taxon>
        <taxon>Armadillidiidae</taxon>
        <taxon>Armadillidium</taxon>
    </lineage>
</organism>
<dbReference type="AlphaFoldDB" id="A0A5N5TES9"/>
<dbReference type="InterPro" id="IPR009231">
    <property type="entry name" value="Chloride_chnl_CLIC-like"/>
</dbReference>
<dbReference type="EMBL" id="SEYY01001662">
    <property type="protein sequence ID" value="KAB7505176.1"/>
    <property type="molecule type" value="Genomic_DNA"/>
</dbReference>
<evidence type="ECO:0000256" key="3">
    <source>
        <dbReference type="ARBA" id="ARBA00015571"/>
    </source>
</evidence>
<comment type="caution">
    <text evidence="11">The sequence shown here is derived from an EMBL/GenBank/DDBJ whole genome shotgun (WGS) entry which is preliminary data.</text>
</comment>
<feature type="transmembrane region" description="Helical" evidence="9">
    <location>
        <begin position="229"/>
        <end position="250"/>
    </location>
</feature>
<dbReference type="GO" id="GO:0016020">
    <property type="term" value="C:membrane"/>
    <property type="evidence" value="ECO:0007669"/>
    <property type="project" value="UniProtKB-SubCell"/>
</dbReference>
<feature type="transmembrane region" description="Helical" evidence="9">
    <location>
        <begin position="389"/>
        <end position="413"/>
    </location>
</feature>
<feature type="region of interest" description="Disordered" evidence="8">
    <location>
        <begin position="553"/>
        <end position="587"/>
    </location>
</feature>
<protein>
    <recommendedName>
        <fullName evidence="3">Chloride channel CLIC-like protein 1</fullName>
    </recommendedName>
</protein>
<name>A0A5N5TES9_9CRUS</name>
<feature type="compositionally biased region" description="Basic and acidic residues" evidence="8">
    <location>
        <begin position="553"/>
        <end position="564"/>
    </location>
</feature>
<feature type="transmembrane region" description="Helical" evidence="9">
    <location>
        <begin position="262"/>
        <end position="279"/>
    </location>
</feature>
<evidence type="ECO:0000256" key="4">
    <source>
        <dbReference type="ARBA" id="ARBA00022692"/>
    </source>
</evidence>
<evidence type="ECO:0000256" key="2">
    <source>
        <dbReference type="ARBA" id="ARBA00005944"/>
    </source>
</evidence>
<dbReference type="PANTHER" id="PTHR34093:SF1">
    <property type="entry name" value="CHLORIDE CHANNEL CLIC-LIKE PROTEIN 1"/>
    <property type="match status" value="1"/>
</dbReference>
<evidence type="ECO:0000313" key="12">
    <source>
        <dbReference type="Proteomes" id="UP000326759"/>
    </source>
</evidence>
<dbReference type="Proteomes" id="UP000326759">
    <property type="component" value="Unassembled WGS sequence"/>
</dbReference>
<evidence type="ECO:0000256" key="5">
    <source>
        <dbReference type="ARBA" id="ARBA00022989"/>
    </source>
</evidence>
<feature type="chain" id="PRO_5024304796" description="Chloride channel CLIC-like protein 1" evidence="10">
    <location>
        <begin position="21"/>
        <end position="604"/>
    </location>
</feature>
<dbReference type="OrthoDB" id="6356022at2759"/>
<proteinExistence type="inferred from homology"/>
<evidence type="ECO:0000256" key="1">
    <source>
        <dbReference type="ARBA" id="ARBA00004141"/>
    </source>
</evidence>
<feature type="signal peptide" evidence="10">
    <location>
        <begin position="1"/>
        <end position="20"/>
    </location>
</feature>
<keyword evidence="4 9" id="KW-0812">Transmembrane</keyword>
<keyword evidence="5 9" id="KW-1133">Transmembrane helix</keyword>
<evidence type="ECO:0000256" key="9">
    <source>
        <dbReference type="SAM" id="Phobius"/>
    </source>
</evidence>
<dbReference type="GO" id="GO:0005783">
    <property type="term" value="C:endoplasmic reticulum"/>
    <property type="evidence" value="ECO:0007669"/>
    <property type="project" value="TreeGrafter"/>
</dbReference>
<keyword evidence="10" id="KW-0732">Signal</keyword>
<evidence type="ECO:0000256" key="10">
    <source>
        <dbReference type="SAM" id="SignalP"/>
    </source>
</evidence>
<dbReference type="PANTHER" id="PTHR34093">
    <property type="entry name" value="CHLORIDE CHANNEL CLIC-LIKE PROTEIN 1"/>
    <property type="match status" value="1"/>
</dbReference>
<keyword evidence="12" id="KW-1185">Reference proteome</keyword>